<keyword evidence="1" id="KW-1133">Transmembrane helix</keyword>
<reference evidence="2" key="1">
    <citation type="journal article" date="2021" name="ISME J.">
        <title>Mercury methylation by metabolically versatile and cosmopolitan marine bacteria.</title>
        <authorList>
            <person name="Lin H."/>
            <person name="Ascher D.B."/>
            <person name="Myung Y."/>
            <person name="Lamborg C.H."/>
            <person name="Hallam S.J."/>
            <person name="Gionfriddo C.M."/>
            <person name="Holt K.E."/>
            <person name="Moreau J.W."/>
        </authorList>
    </citation>
    <scope>NUCLEOTIDE SEQUENCE</scope>
    <source>
        <strain evidence="2">SI075_bin30</strain>
    </source>
</reference>
<feature type="transmembrane region" description="Helical" evidence="1">
    <location>
        <begin position="356"/>
        <end position="380"/>
    </location>
</feature>
<comment type="caution">
    <text evidence="2">The sequence shown here is derived from an EMBL/GenBank/DDBJ whole genome shotgun (WGS) entry which is preliminary data.</text>
</comment>
<evidence type="ECO:0000313" key="2">
    <source>
        <dbReference type="EMBL" id="MBT4870249.1"/>
    </source>
</evidence>
<name>A0A8T5GE66_9ARCH</name>
<evidence type="ECO:0008006" key="4">
    <source>
        <dbReference type="Google" id="ProtNLM"/>
    </source>
</evidence>
<protein>
    <recommendedName>
        <fullName evidence="4">CARDB domain-containing protein</fullName>
    </recommendedName>
</protein>
<dbReference type="Proteomes" id="UP000722459">
    <property type="component" value="Unassembled WGS sequence"/>
</dbReference>
<gene>
    <name evidence="2" type="ORF">HON47_01610</name>
</gene>
<evidence type="ECO:0000313" key="3">
    <source>
        <dbReference type="Proteomes" id="UP000722459"/>
    </source>
</evidence>
<proteinExistence type="predicted"/>
<dbReference type="AlphaFoldDB" id="A0A8T5GE66"/>
<keyword evidence="1" id="KW-0812">Transmembrane</keyword>
<dbReference type="EMBL" id="JABJNZ010000023">
    <property type="protein sequence ID" value="MBT4870249.1"/>
    <property type="molecule type" value="Genomic_DNA"/>
</dbReference>
<sequence>MKKIFVLISLLLVLNFAFAADSLFNYGFEGITLNGSEQRQCYSFDADFTENETTSMNGILSVRAEFIGKDNDNSYVLTKIDGEEKIIWPENFDCDEGCWARVFIPQLKYSITNVELCLITGGATKNAQVFSDSTIGLYPSPVLLLENNSPEKIFLGQRAELKTTIKNVGSRAADIFVQFVGEDTRAVVEISSFDIVEGDTKATTTIKAGETKVFSYFIKPNLTSSYNLPSSVLTFTNIFGEEQKIVSNHPSMEVIDPNQADILIISEGLKEGVFNFKVKVTNNWPEGFEGKIKILPNDLVESPESVVVIPGKGEGEFSFQTKTLEPGNYSISATLLDGNLSSTTKSISFEVSKTDFMFEIVLAIIGGIIALVIFLVIYFWKD</sequence>
<keyword evidence="1" id="KW-0472">Membrane</keyword>
<evidence type="ECO:0000256" key="1">
    <source>
        <dbReference type="SAM" id="Phobius"/>
    </source>
</evidence>
<accession>A0A8T5GE66</accession>
<organism evidence="2 3">
    <name type="scientific">Candidatus Iainarchaeum sp</name>
    <dbReference type="NCBI Taxonomy" id="3101447"/>
    <lineage>
        <taxon>Archaea</taxon>
        <taxon>Candidatus Iainarchaeota</taxon>
        <taxon>Candidatus Iainarchaeia</taxon>
        <taxon>Candidatus Iainarchaeales</taxon>
        <taxon>Candidatus Iainarchaeaceae</taxon>
        <taxon>Candidatus Iainarchaeum</taxon>
    </lineage>
</organism>